<evidence type="ECO:0000313" key="1">
    <source>
        <dbReference type="EMBL" id="MCI84928.1"/>
    </source>
</evidence>
<comment type="caution">
    <text evidence="1">The sequence shown here is derived from an EMBL/GenBank/DDBJ whole genome shotgun (WGS) entry which is preliminary data.</text>
</comment>
<keyword evidence="2" id="KW-1185">Reference proteome</keyword>
<evidence type="ECO:0000313" key="2">
    <source>
        <dbReference type="Proteomes" id="UP000265520"/>
    </source>
</evidence>
<organism evidence="1 2">
    <name type="scientific">Trifolium medium</name>
    <dbReference type="NCBI Taxonomy" id="97028"/>
    <lineage>
        <taxon>Eukaryota</taxon>
        <taxon>Viridiplantae</taxon>
        <taxon>Streptophyta</taxon>
        <taxon>Embryophyta</taxon>
        <taxon>Tracheophyta</taxon>
        <taxon>Spermatophyta</taxon>
        <taxon>Magnoliopsida</taxon>
        <taxon>eudicotyledons</taxon>
        <taxon>Gunneridae</taxon>
        <taxon>Pentapetalae</taxon>
        <taxon>rosids</taxon>
        <taxon>fabids</taxon>
        <taxon>Fabales</taxon>
        <taxon>Fabaceae</taxon>
        <taxon>Papilionoideae</taxon>
        <taxon>50 kb inversion clade</taxon>
        <taxon>NPAAA clade</taxon>
        <taxon>Hologalegina</taxon>
        <taxon>IRL clade</taxon>
        <taxon>Trifolieae</taxon>
        <taxon>Trifolium</taxon>
    </lineage>
</organism>
<proteinExistence type="predicted"/>
<name>A0A392V9D2_9FABA</name>
<dbReference type="AlphaFoldDB" id="A0A392V9D2"/>
<dbReference type="Proteomes" id="UP000265520">
    <property type="component" value="Unassembled WGS sequence"/>
</dbReference>
<protein>
    <submittedName>
        <fullName evidence="1">Uncharacterized protein</fullName>
    </submittedName>
</protein>
<accession>A0A392V9D2</accession>
<sequence>MVDLVNMLPQDGGILNNSNLVVKEMMSRGG</sequence>
<reference evidence="1 2" key="1">
    <citation type="journal article" date="2018" name="Front. Plant Sci.">
        <title>Red Clover (Trifolium pratense) and Zigzag Clover (T. medium) - A Picture of Genomic Similarities and Differences.</title>
        <authorList>
            <person name="Dluhosova J."/>
            <person name="Istvanek J."/>
            <person name="Nedelnik J."/>
            <person name="Repkova J."/>
        </authorList>
    </citation>
    <scope>NUCLEOTIDE SEQUENCE [LARGE SCALE GENOMIC DNA]</scope>
    <source>
        <strain evidence="2">cv. 10/8</strain>
        <tissue evidence="1">Leaf</tissue>
    </source>
</reference>
<dbReference type="EMBL" id="LXQA011102444">
    <property type="protein sequence ID" value="MCI84928.1"/>
    <property type="molecule type" value="Genomic_DNA"/>
</dbReference>